<evidence type="ECO:0000313" key="2">
    <source>
        <dbReference type="Proteomes" id="UP000299084"/>
    </source>
</evidence>
<dbReference type="Gene3D" id="1.10.840.10">
    <property type="entry name" value="Ras guanine-nucleotide exchange factors catalytic domain"/>
    <property type="match status" value="1"/>
</dbReference>
<dbReference type="GO" id="GO:0007265">
    <property type="term" value="P:Ras protein signal transduction"/>
    <property type="evidence" value="ECO:0007669"/>
    <property type="project" value="TreeGrafter"/>
</dbReference>
<dbReference type="InterPro" id="IPR023578">
    <property type="entry name" value="Ras_GEF_dom_sf"/>
</dbReference>
<name>A0A5N4DKL8_CAMDR</name>
<dbReference type="GO" id="GO:0005886">
    <property type="term" value="C:plasma membrane"/>
    <property type="evidence" value="ECO:0007669"/>
    <property type="project" value="TreeGrafter"/>
</dbReference>
<dbReference type="AlphaFoldDB" id="A0A5N4DKL8"/>
<sequence>MVTNEHPVGLLPLQKFWEISRQIHEFMTWTQVECPFEKDKKIQSYLLTAPIYSEEALFIASFESEGPENHMEKDSWKTLRTTLLNRA</sequence>
<dbReference type="GO" id="GO:0005085">
    <property type="term" value="F:guanyl-nucleotide exchange factor activity"/>
    <property type="evidence" value="ECO:0007669"/>
    <property type="project" value="InterPro"/>
</dbReference>
<organism evidence="1 2">
    <name type="scientific">Camelus dromedarius</name>
    <name type="common">Dromedary</name>
    <name type="synonym">Arabian camel</name>
    <dbReference type="NCBI Taxonomy" id="9838"/>
    <lineage>
        <taxon>Eukaryota</taxon>
        <taxon>Metazoa</taxon>
        <taxon>Chordata</taxon>
        <taxon>Craniata</taxon>
        <taxon>Vertebrata</taxon>
        <taxon>Euteleostomi</taxon>
        <taxon>Mammalia</taxon>
        <taxon>Eutheria</taxon>
        <taxon>Laurasiatheria</taxon>
        <taxon>Artiodactyla</taxon>
        <taxon>Tylopoda</taxon>
        <taxon>Camelidae</taxon>
        <taxon>Camelus</taxon>
    </lineage>
</organism>
<dbReference type="SUPFAM" id="SSF48366">
    <property type="entry name" value="Ras GEF"/>
    <property type="match status" value="1"/>
</dbReference>
<protein>
    <submittedName>
        <fullName evidence="1">Ras-GEF domain-containing family member 1A</fullName>
    </submittedName>
</protein>
<keyword evidence="2" id="KW-1185">Reference proteome</keyword>
<dbReference type="EMBL" id="JWIN03000011">
    <property type="protein sequence ID" value="KAB1271635.1"/>
    <property type="molecule type" value="Genomic_DNA"/>
</dbReference>
<dbReference type="InterPro" id="IPR008937">
    <property type="entry name" value="Ras-like_GEF"/>
</dbReference>
<proteinExistence type="predicted"/>
<reference evidence="1 2" key="1">
    <citation type="journal article" date="2019" name="Mol. Ecol. Resour.">
        <title>Improving Illumina assemblies with Hi-C and long reads: an example with the North African dromedary.</title>
        <authorList>
            <person name="Elbers J.P."/>
            <person name="Rogers M.F."/>
            <person name="Perelman P.L."/>
            <person name="Proskuryakova A.A."/>
            <person name="Serdyukova N.A."/>
            <person name="Johnson W.E."/>
            <person name="Horin P."/>
            <person name="Corander J."/>
            <person name="Murphy D."/>
            <person name="Burger P.A."/>
        </authorList>
    </citation>
    <scope>NUCLEOTIDE SEQUENCE [LARGE SCALE GENOMIC DNA]</scope>
    <source>
        <strain evidence="1">Drom800</strain>
        <tissue evidence="1">Blood</tissue>
    </source>
</reference>
<dbReference type="PANTHER" id="PTHR23113:SF172">
    <property type="entry name" value="RAS-GEF DOMAIN-CONTAINING FAMILY MEMBER 1A"/>
    <property type="match status" value="1"/>
</dbReference>
<gene>
    <name evidence="1" type="ORF">Cadr_000008921</name>
</gene>
<comment type="caution">
    <text evidence="1">The sequence shown here is derived from an EMBL/GenBank/DDBJ whole genome shotgun (WGS) entry which is preliminary data.</text>
</comment>
<dbReference type="Proteomes" id="UP000299084">
    <property type="component" value="Unassembled WGS sequence"/>
</dbReference>
<dbReference type="PANTHER" id="PTHR23113">
    <property type="entry name" value="GUANINE NUCLEOTIDE EXCHANGE FACTOR"/>
    <property type="match status" value="1"/>
</dbReference>
<accession>A0A5N4DKL8</accession>
<dbReference type="InterPro" id="IPR036964">
    <property type="entry name" value="RASGEF_cat_dom_sf"/>
</dbReference>
<evidence type="ECO:0000313" key="1">
    <source>
        <dbReference type="EMBL" id="KAB1271635.1"/>
    </source>
</evidence>